<evidence type="ECO:0000313" key="3">
    <source>
        <dbReference type="EMBL" id="CAX41019.1"/>
    </source>
</evidence>
<keyword evidence="1" id="KW-0472">Membrane</keyword>
<reference evidence="3 4" key="1">
    <citation type="journal article" date="2009" name="Genome Res.">
        <title>Comparative genomics of the fungal pathogens Candida dubliniensis and Candida albicans.</title>
        <authorList>
            <person name="Jackson A.P."/>
            <person name="Gamble J.A."/>
            <person name="Yeomans T."/>
            <person name="Moran G.P."/>
            <person name="Saunders D."/>
            <person name="Harris D."/>
            <person name="Aslett M."/>
            <person name="Barrell J.F."/>
            <person name="Butler G."/>
            <person name="Citiulo F."/>
            <person name="Coleman D.C."/>
            <person name="de Groot P.W.J."/>
            <person name="Goodwin T.J."/>
            <person name="Quail M.A."/>
            <person name="McQuillan J."/>
            <person name="Munro C.A."/>
            <person name="Pain A."/>
            <person name="Poulter R.T."/>
            <person name="Rajandream M.A."/>
            <person name="Renauld H."/>
            <person name="Spiering M.J."/>
            <person name="Tivey A."/>
            <person name="Gow N.A.R."/>
            <person name="Barrell B."/>
            <person name="Sullivan D.J."/>
            <person name="Berriman M."/>
        </authorList>
    </citation>
    <scope>NUCLEOTIDE SEQUENCE [LARGE SCALE GENOMIC DNA]</scope>
    <source>
        <strain evidence="4">CD36 / ATCC MYA-646 / CBS 7987 / NCPF 3949 / NRRL Y-17841</strain>
    </source>
</reference>
<evidence type="ECO:0000313" key="4">
    <source>
        <dbReference type="Proteomes" id="UP000002605"/>
    </source>
</evidence>
<evidence type="ECO:0000313" key="2">
    <source>
        <dbReference type="CGD" id="CAL0000167928"/>
    </source>
</evidence>
<evidence type="ECO:0000256" key="1">
    <source>
        <dbReference type="SAM" id="Phobius"/>
    </source>
</evidence>
<dbReference type="VEuPathDB" id="FungiDB:CD36_60640"/>
<dbReference type="OrthoDB" id="4092221at2759"/>
<dbReference type="HOGENOM" id="CLU_392311_0_0_1"/>
<dbReference type="GeneID" id="8048746"/>
<dbReference type="KEGG" id="cdu:CD36_60640"/>
<sequence>MIEPRDIQKKTNLFKRSPQKPVYKQNLLMDQEEPQYIIDNYKNSYLKIGGHGDGLDKSDNTNIIPLAANIKSTHIRTDSDGLILANAFYIFMTIIVLLILVSAILFGIREYSFAFRRRIKSSTSEVVKLDDWNNSKKRANNFMPLCNKTNKVQVREAANIGTNNQQDTSMSSKNNAISGMTQFTDKEAKIEKTPQWCYKEESSPSYNMSSSQGKSDKIYYENEYDSGLTDKSITNFTKKQTIPSFVTVPPKSVYSIDMLMALDKTKAMIGGVLNNVFKFKQKQKIPMSCLLSCTINLPPTTFDNAWKAAKVIREAENEIITSTCNVSKKLSLLQILSIGKSYELLDNPNIFLEAFNDCIENLVDMGLVFTMMSDSSVALKLLLIESLLTYSWSHYRFYDFDMKSNLVKLQFSNWNLPHPIVQTRNTIFKILCNLQLGLDSVFEESKEFENDNELKLGLVIRESINHSVCNDYIGYIPMIAQAIDISNIDRNKFFFYEILKLLVSKHGNCCMKEYIQESNIELKTLVQYGLSDDQHLVIQDKAKEIFKMLSHHDEKIFMWFNDSNHSKIHMDSAVPLSTEHTEKYFSAPLFKQQQQLLEEPSSGSTIDSFSHSWKMGILSTDLKFHKNVNHHQS</sequence>
<dbReference type="eggNOG" id="ENOG502SR5S">
    <property type="taxonomic scope" value="Eukaryota"/>
</dbReference>
<organism evidence="3 4">
    <name type="scientific">Candida dubliniensis (strain CD36 / ATCC MYA-646 / CBS 7987 / NCPF 3949 / NRRL Y-17841)</name>
    <name type="common">Yeast</name>
    <dbReference type="NCBI Taxonomy" id="573826"/>
    <lineage>
        <taxon>Eukaryota</taxon>
        <taxon>Fungi</taxon>
        <taxon>Dikarya</taxon>
        <taxon>Ascomycota</taxon>
        <taxon>Saccharomycotina</taxon>
        <taxon>Pichiomycetes</taxon>
        <taxon>Debaryomycetaceae</taxon>
        <taxon>Candida/Lodderomyces clade</taxon>
        <taxon>Candida</taxon>
    </lineage>
</organism>
<dbReference type="RefSeq" id="XP_002420866.1">
    <property type="nucleotide sequence ID" value="XM_002420821.1"/>
</dbReference>
<name>B9WIF4_CANDC</name>
<proteinExistence type="predicted"/>
<protein>
    <submittedName>
        <fullName evidence="3">Uncharacterized protein</fullName>
    </submittedName>
</protein>
<keyword evidence="1" id="KW-0812">Transmembrane</keyword>
<dbReference type="Proteomes" id="UP000002605">
    <property type="component" value="Chromosome 6"/>
</dbReference>
<dbReference type="AlphaFoldDB" id="B9WIF4"/>
<keyword evidence="1" id="KW-1133">Transmembrane helix</keyword>
<feature type="transmembrane region" description="Helical" evidence="1">
    <location>
        <begin position="87"/>
        <end position="108"/>
    </location>
</feature>
<keyword evidence="4" id="KW-1185">Reference proteome</keyword>
<accession>B9WIF4</accession>
<gene>
    <name evidence="2" type="ordered locus">Cd36_60640</name>
    <name evidence="3" type="ORF">CD36_60640</name>
</gene>
<dbReference type="CGD" id="CAL0000167928">
    <property type="gene designation" value="Cd36_60640"/>
</dbReference>
<dbReference type="EMBL" id="FM992693">
    <property type="protein sequence ID" value="CAX41019.1"/>
    <property type="molecule type" value="Genomic_DNA"/>
</dbReference>